<comment type="similarity">
    <text evidence="2">Belongs to the ZapA family. Type 1 subfamily.</text>
</comment>
<dbReference type="Pfam" id="PF05164">
    <property type="entry name" value="ZapA"/>
    <property type="match status" value="1"/>
</dbReference>
<comment type="function">
    <text evidence="9">Activator of cell division through the inhibition of FtsZ GTPase activity, therefore promoting FtsZ assembly into bundles of protofilaments necessary for the formation of the division Z ring. It is recruited early at mid-cell but it is not essential for cell division.</text>
</comment>
<keyword evidence="8" id="KW-0131">Cell cycle</keyword>
<keyword evidence="5 12" id="KW-0132">Cell division</keyword>
<dbReference type="InterPro" id="IPR036192">
    <property type="entry name" value="Cell_div_ZapA-like_sf"/>
</dbReference>
<evidence type="ECO:0000256" key="11">
    <source>
        <dbReference type="ARBA" id="ARBA00033158"/>
    </source>
</evidence>
<dbReference type="Gene3D" id="1.20.5.50">
    <property type="match status" value="1"/>
</dbReference>
<dbReference type="PANTHER" id="PTHR34981:SF1">
    <property type="entry name" value="CELL DIVISION PROTEIN ZAPA"/>
    <property type="match status" value="1"/>
</dbReference>
<dbReference type="GO" id="GO:0000917">
    <property type="term" value="P:division septum assembly"/>
    <property type="evidence" value="ECO:0007669"/>
    <property type="project" value="UniProtKB-KW"/>
</dbReference>
<evidence type="ECO:0000256" key="6">
    <source>
        <dbReference type="ARBA" id="ARBA00023054"/>
    </source>
</evidence>
<dbReference type="InterPro" id="IPR042233">
    <property type="entry name" value="Cell_div_ZapA_N"/>
</dbReference>
<dbReference type="GO" id="GO:0043093">
    <property type="term" value="P:FtsZ-dependent cytokinesis"/>
    <property type="evidence" value="ECO:0007669"/>
    <property type="project" value="TreeGrafter"/>
</dbReference>
<protein>
    <recommendedName>
        <fullName evidence="3">Cell division protein ZapA</fullName>
    </recommendedName>
    <alternativeName>
        <fullName evidence="11">Z ring-associated protein ZapA</fullName>
    </alternativeName>
</protein>
<evidence type="ECO:0000256" key="1">
    <source>
        <dbReference type="ARBA" id="ARBA00004496"/>
    </source>
</evidence>
<organism evidence="12 13">
    <name type="scientific">Marinibactrum halimedae</name>
    <dbReference type="NCBI Taxonomy" id="1444977"/>
    <lineage>
        <taxon>Bacteria</taxon>
        <taxon>Pseudomonadati</taxon>
        <taxon>Pseudomonadota</taxon>
        <taxon>Gammaproteobacteria</taxon>
        <taxon>Cellvibrionales</taxon>
        <taxon>Cellvibrionaceae</taxon>
        <taxon>Marinibactrum</taxon>
    </lineage>
</organism>
<evidence type="ECO:0000256" key="5">
    <source>
        <dbReference type="ARBA" id="ARBA00022618"/>
    </source>
</evidence>
<dbReference type="SUPFAM" id="SSF102829">
    <property type="entry name" value="Cell division protein ZapA-like"/>
    <property type="match status" value="1"/>
</dbReference>
<dbReference type="GO" id="GO:0030428">
    <property type="term" value="C:cell septum"/>
    <property type="evidence" value="ECO:0007669"/>
    <property type="project" value="TreeGrafter"/>
</dbReference>
<evidence type="ECO:0000313" key="13">
    <source>
        <dbReference type="Proteomes" id="UP001156870"/>
    </source>
</evidence>
<keyword evidence="7" id="KW-0717">Septation</keyword>
<dbReference type="GO" id="GO:0000921">
    <property type="term" value="P:septin ring assembly"/>
    <property type="evidence" value="ECO:0007669"/>
    <property type="project" value="TreeGrafter"/>
</dbReference>
<keyword evidence="13" id="KW-1185">Reference proteome</keyword>
<proteinExistence type="inferred from homology"/>
<evidence type="ECO:0000256" key="3">
    <source>
        <dbReference type="ARBA" id="ARBA00015195"/>
    </source>
</evidence>
<evidence type="ECO:0000256" key="7">
    <source>
        <dbReference type="ARBA" id="ARBA00023210"/>
    </source>
</evidence>
<dbReference type="GO" id="GO:0005829">
    <property type="term" value="C:cytosol"/>
    <property type="evidence" value="ECO:0007669"/>
    <property type="project" value="TreeGrafter"/>
</dbReference>
<dbReference type="PANTHER" id="PTHR34981">
    <property type="entry name" value="CELL DIVISION PROTEIN ZAPA"/>
    <property type="match status" value="1"/>
</dbReference>
<comment type="subcellular location">
    <subcellularLocation>
        <location evidence="1">Cytoplasm</location>
    </subcellularLocation>
</comment>
<dbReference type="Proteomes" id="UP001156870">
    <property type="component" value="Unassembled WGS sequence"/>
</dbReference>
<comment type="caution">
    <text evidence="12">The sequence shown here is derived from an EMBL/GenBank/DDBJ whole genome shotgun (WGS) entry which is preliminary data.</text>
</comment>
<comment type="subunit">
    <text evidence="10">Homodimer. Interacts with FtsZ.</text>
</comment>
<name>A0AA37T238_9GAMM</name>
<evidence type="ECO:0000256" key="2">
    <source>
        <dbReference type="ARBA" id="ARBA00010074"/>
    </source>
</evidence>
<keyword evidence="6" id="KW-0175">Coiled coil</keyword>
<dbReference type="InterPro" id="IPR007838">
    <property type="entry name" value="Cell_div_ZapA-like"/>
</dbReference>
<evidence type="ECO:0000256" key="10">
    <source>
        <dbReference type="ARBA" id="ARBA00026068"/>
    </source>
</evidence>
<evidence type="ECO:0000256" key="8">
    <source>
        <dbReference type="ARBA" id="ARBA00023306"/>
    </source>
</evidence>
<keyword evidence="4" id="KW-0963">Cytoplasm</keyword>
<dbReference type="EMBL" id="BSPD01000020">
    <property type="protein sequence ID" value="GLS24908.1"/>
    <property type="molecule type" value="Genomic_DNA"/>
</dbReference>
<evidence type="ECO:0000256" key="4">
    <source>
        <dbReference type="ARBA" id="ARBA00022490"/>
    </source>
</evidence>
<dbReference type="GO" id="GO:0032153">
    <property type="term" value="C:cell division site"/>
    <property type="evidence" value="ECO:0007669"/>
    <property type="project" value="TreeGrafter"/>
</dbReference>
<dbReference type="AlphaFoldDB" id="A0AA37T238"/>
<accession>A0AA37T238</accession>
<evidence type="ECO:0000313" key="12">
    <source>
        <dbReference type="EMBL" id="GLS24908.1"/>
    </source>
</evidence>
<reference evidence="12 13" key="1">
    <citation type="journal article" date="2014" name="Int. J. Syst. Evol. Microbiol.">
        <title>Complete genome sequence of Corynebacterium casei LMG S-19264T (=DSM 44701T), isolated from a smear-ripened cheese.</title>
        <authorList>
            <consortium name="US DOE Joint Genome Institute (JGI-PGF)"/>
            <person name="Walter F."/>
            <person name="Albersmeier A."/>
            <person name="Kalinowski J."/>
            <person name="Ruckert C."/>
        </authorList>
    </citation>
    <scope>NUCLEOTIDE SEQUENCE [LARGE SCALE GENOMIC DNA]</scope>
    <source>
        <strain evidence="12 13">NBRC 110095</strain>
    </source>
</reference>
<dbReference type="Gene3D" id="3.30.160.880">
    <property type="entry name" value="Cell division protein ZapA protomer, N-terminal domain"/>
    <property type="match status" value="1"/>
</dbReference>
<dbReference type="RefSeq" id="WP_232592275.1">
    <property type="nucleotide sequence ID" value="NZ_BSPD01000020.1"/>
</dbReference>
<gene>
    <name evidence="12" type="ORF">GCM10007877_06220</name>
</gene>
<evidence type="ECO:0000256" key="9">
    <source>
        <dbReference type="ARBA" id="ARBA00024910"/>
    </source>
</evidence>
<sequence>MTTTVTVNILGKDFQVACSEEERDDLLRAAHQLDHRMRKIRNAGTVIGMERIAVMAALNLSHDLLQAHQEQSQMDDQMLKRMSDKIDDALSRLE</sequence>